<name>A0A438E571_VITVI</name>
<dbReference type="GO" id="GO:0004523">
    <property type="term" value="F:RNA-DNA hybrid ribonuclease activity"/>
    <property type="evidence" value="ECO:0007669"/>
    <property type="project" value="InterPro"/>
</dbReference>
<dbReference type="InterPro" id="IPR001584">
    <property type="entry name" value="Integrase_cat-core"/>
</dbReference>
<evidence type="ECO:0000313" key="4">
    <source>
        <dbReference type="Proteomes" id="UP000288805"/>
    </source>
</evidence>
<comment type="caution">
    <text evidence="3">The sequence shown here is derived from an EMBL/GenBank/DDBJ whole genome shotgun (WGS) entry which is preliminary data.</text>
</comment>
<dbReference type="PROSITE" id="PS50994">
    <property type="entry name" value="INTEGRASE"/>
    <property type="match status" value="1"/>
</dbReference>
<dbReference type="InterPro" id="IPR012337">
    <property type="entry name" value="RNaseH-like_sf"/>
</dbReference>
<dbReference type="AlphaFoldDB" id="A0A438E571"/>
<evidence type="ECO:0000313" key="3">
    <source>
        <dbReference type="EMBL" id="RVW42819.1"/>
    </source>
</evidence>
<dbReference type="GO" id="GO:0015074">
    <property type="term" value="P:DNA integration"/>
    <property type="evidence" value="ECO:0007669"/>
    <property type="project" value="InterPro"/>
</dbReference>
<dbReference type="PANTHER" id="PTHR48475:SF2">
    <property type="entry name" value="RIBONUCLEASE H"/>
    <property type="match status" value="1"/>
</dbReference>
<dbReference type="Gene3D" id="3.30.420.10">
    <property type="entry name" value="Ribonuclease H-like superfamily/Ribonuclease H"/>
    <property type="match status" value="2"/>
</dbReference>
<reference evidence="3 4" key="1">
    <citation type="journal article" date="2018" name="PLoS Genet.">
        <title>Population sequencing reveals clonal diversity and ancestral inbreeding in the grapevine cultivar Chardonnay.</title>
        <authorList>
            <person name="Roach M.J."/>
            <person name="Johnson D.L."/>
            <person name="Bohlmann J."/>
            <person name="van Vuuren H.J."/>
            <person name="Jones S.J."/>
            <person name="Pretorius I.S."/>
            <person name="Schmidt S.A."/>
            <person name="Borneman A.R."/>
        </authorList>
    </citation>
    <scope>NUCLEOTIDE SEQUENCE [LARGE SCALE GENOMIC DNA]</scope>
    <source>
        <strain evidence="4">cv. Chardonnay</strain>
        <tissue evidence="3">Leaf</tissue>
    </source>
</reference>
<dbReference type="Proteomes" id="UP000288805">
    <property type="component" value="Unassembled WGS sequence"/>
</dbReference>
<dbReference type="GO" id="GO:0003676">
    <property type="term" value="F:nucleic acid binding"/>
    <property type="evidence" value="ECO:0007669"/>
    <property type="project" value="InterPro"/>
</dbReference>
<organism evidence="3 4">
    <name type="scientific">Vitis vinifera</name>
    <name type="common">Grape</name>
    <dbReference type="NCBI Taxonomy" id="29760"/>
    <lineage>
        <taxon>Eukaryota</taxon>
        <taxon>Viridiplantae</taxon>
        <taxon>Streptophyta</taxon>
        <taxon>Embryophyta</taxon>
        <taxon>Tracheophyta</taxon>
        <taxon>Spermatophyta</taxon>
        <taxon>Magnoliopsida</taxon>
        <taxon>eudicotyledons</taxon>
        <taxon>Gunneridae</taxon>
        <taxon>Pentapetalae</taxon>
        <taxon>rosids</taxon>
        <taxon>Vitales</taxon>
        <taxon>Vitaceae</taxon>
        <taxon>Viteae</taxon>
        <taxon>Vitis</taxon>
    </lineage>
</organism>
<dbReference type="PANTHER" id="PTHR48475">
    <property type="entry name" value="RIBONUCLEASE H"/>
    <property type="match status" value="1"/>
</dbReference>
<evidence type="ECO:0000256" key="1">
    <source>
        <dbReference type="SAM" id="MobiDB-lite"/>
    </source>
</evidence>
<dbReference type="InterPro" id="IPR002156">
    <property type="entry name" value="RNaseH_domain"/>
</dbReference>
<evidence type="ECO:0000259" key="2">
    <source>
        <dbReference type="PROSITE" id="PS50994"/>
    </source>
</evidence>
<feature type="region of interest" description="Disordered" evidence="1">
    <location>
        <begin position="352"/>
        <end position="374"/>
    </location>
</feature>
<accession>A0A438E571</accession>
<dbReference type="EMBL" id="QGNW01001393">
    <property type="protein sequence ID" value="RVW42819.1"/>
    <property type="molecule type" value="Genomic_DNA"/>
</dbReference>
<proteinExistence type="predicted"/>
<dbReference type="Pfam" id="PF00665">
    <property type="entry name" value="rve"/>
    <property type="match status" value="1"/>
</dbReference>
<dbReference type="CDD" id="cd09279">
    <property type="entry name" value="RNase_HI_like"/>
    <property type="match status" value="1"/>
</dbReference>
<dbReference type="Pfam" id="PF13456">
    <property type="entry name" value="RVT_3"/>
    <property type="match status" value="1"/>
</dbReference>
<gene>
    <name evidence="3" type="ORF">CK203_079957</name>
</gene>
<feature type="domain" description="Integrase catalytic" evidence="2">
    <location>
        <begin position="95"/>
        <end position="224"/>
    </location>
</feature>
<dbReference type="SUPFAM" id="SSF53098">
    <property type="entry name" value="Ribonuclease H-like"/>
    <property type="match status" value="2"/>
</dbReference>
<protein>
    <recommendedName>
        <fullName evidence="2">Integrase catalytic domain-containing protein</fullName>
    </recommendedName>
</protein>
<sequence>MKKEWWTLRVDGASRSSGSGVGLLLQSPTGEHLEQAIRLGFPTSNNKAKYEAILSGLDLALALSVSRLWVYSDSQLVVRHVQKEYEAKDTCMERYLAKPSCMRGYVGTITEVDLWRTGPISKVGHGHSRTLLAAAAQKKFLLVATDYFSKWVEAEAYTSIKDKDVTKFVWKNIICRFGIPQTIIADNGPQFDSIAFQNFCWELNTWNSYFTPRYPQSNGQAEQTQPPTLLFVLINATASPLSVFSQLTPLSGVVSLPPQLGRLVLRLVQASFVASSRLFASASSIREPRCRPATSSKLRHSLQRLSGQRISWLRPAPISSAIPLHSCVGRRRPSCGRKSAAGLKKDSVAEPCREYRSPAAEKPTKRSSITSHVTSTPVWQENQELEGLAEVQAASSTGPLLTRRYDVTPPQIRAPIIHDRLDLFGRTLIRDQHRVGWVLFHHLRLTLLRMILLGG</sequence>
<dbReference type="InterPro" id="IPR036397">
    <property type="entry name" value="RNaseH_sf"/>
</dbReference>